<evidence type="ECO:0000313" key="5">
    <source>
        <dbReference type="EMBL" id="QEI05970.1"/>
    </source>
</evidence>
<dbReference type="OrthoDB" id="9804264at2"/>
<evidence type="ECO:0000256" key="4">
    <source>
        <dbReference type="RuleBase" id="RU004508"/>
    </source>
</evidence>
<keyword evidence="5" id="KW-0032">Aminotransferase</keyword>
<dbReference type="GO" id="GO:0008483">
    <property type="term" value="F:transaminase activity"/>
    <property type="evidence" value="ECO:0007669"/>
    <property type="project" value="UniProtKB-KW"/>
</dbReference>
<comment type="similarity">
    <text evidence="1 4">Belongs to the DegT/DnrJ/EryC1 family.</text>
</comment>
<feature type="modified residue" description="N6-(pyridoxal phosphate)lysine" evidence="3">
    <location>
        <position position="117"/>
    </location>
</feature>
<dbReference type="PANTHER" id="PTHR30244:SF34">
    <property type="entry name" value="DTDP-4-AMINO-4,6-DIDEOXYGALACTOSE TRANSAMINASE"/>
    <property type="match status" value="1"/>
</dbReference>
<dbReference type="Gene3D" id="3.40.640.10">
    <property type="entry name" value="Type I PLP-dependent aspartate aminotransferase-like (Major domain)"/>
    <property type="match status" value="1"/>
</dbReference>
<dbReference type="InterPro" id="IPR000653">
    <property type="entry name" value="DegT/StrS_aminotransferase"/>
</dbReference>
<accession>A0A5C0AYL3</accession>
<dbReference type="KEGG" id="pacr:FXN63_09040"/>
<dbReference type="InterPro" id="IPR015424">
    <property type="entry name" value="PyrdxlP-dep_Trfase"/>
</dbReference>
<dbReference type="GO" id="GO:0000271">
    <property type="term" value="P:polysaccharide biosynthetic process"/>
    <property type="evidence" value="ECO:0007669"/>
    <property type="project" value="TreeGrafter"/>
</dbReference>
<dbReference type="GO" id="GO:0030170">
    <property type="term" value="F:pyridoxal phosphate binding"/>
    <property type="evidence" value="ECO:0007669"/>
    <property type="project" value="TreeGrafter"/>
</dbReference>
<evidence type="ECO:0000256" key="3">
    <source>
        <dbReference type="PIRSR" id="PIRSR000390-2"/>
    </source>
</evidence>
<reference evidence="5 6" key="1">
    <citation type="submission" date="2019-08" db="EMBL/GenBank/DDBJ databases">
        <title>Amphibian skin-associated Pigmentiphaga: genome sequence and occurrence across geography and hosts.</title>
        <authorList>
            <person name="Bletz M.C."/>
            <person name="Bunk B."/>
            <person name="Sproeer C."/>
            <person name="Biwer P."/>
            <person name="Reiter S."/>
            <person name="Rabemananjara F.C.E."/>
            <person name="Schulz S."/>
            <person name="Overmann J."/>
            <person name="Vences M."/>
        </authorList>
    </citation>
    <scope>NUCLEOTIDE SEQUENCE [LARGE SCALE GENOMIC DNA]</scope>
    <source>
        <strain evidence="5 6">Mada1488</strain>
    </source>
</reference>
<dbReference type="Proteomes" id="UP000325161">
    <property type="component" value="Chromosome"/>
</dbReference>
<evidence type="ECO:0000256" key="2">
    <source>
        <dbReference type="PIRSR" id="PIRSR000390-1"/>
    </source>
</evidence>
<dbReference type="PIRSF" id="PIRSF000390">
    <property type="entry name" value="PLP_StrS"/>
    <property type="match status" value="1"/>
</dbReference>
<sequence>MHQDSERRVVVVPAYTCPLVALAVAHCGLELRVCELLPDSLDMDPAHLSQLCDANTLAVIPTHLAGRIADVPTACRIAHAFDAWVIEDAAQALGATVEGRSVGLQGDVAFFSLAVGKGLTMFEGGVLFTAHDALRAPLHNAASTEAPARIGWELRRSVELLGYAALYRPAGLRLAYGRPLRRDLARHDWIAAAGDEFDLDIPLHRPGAWRQSVARRALMRLPGFLVQTAQGAARWRACLQNIAGLTCMGDAAGQGVWPVMLVLLPDQTVRDAVLNRLWGSGYGLSLPFVHTLPDYAYLRAVVPAAESDALPNARALAGRLLAIGNSPWVTDADRTVVCEVLKEALAAAVRG</sequence>
<dbReference type="Pfam" id="PF01041">
    <property type="entry name" value="DegT_DnrJ_EryC1"/>
    <property type="match status" value="1"/>
</dbReference>
<keyword evidence="6" id="KW-1185">Reference proteome</keyword>
<dbReference type="InterPro" id="IPR015422">
    <property type="entry name" value="PyrdxlP-dep_Trfase_small"/>
</dbReference>
<gene>
    <name evidence="5" type="ORF">FXN63_09040</name>
</gene>
<name>A0A5C0AYL3_9BURK</name>
<keyword evidence="5" id="KW-0808">Transferase</keyword>
<dbReference type="Gene3D" id="3.90.1150.10">
    <property type="entry name" value="Aspartate Aminotransferase, domain 1"/>
    <property type="match status" value="1"/>
</dbReference>
<dbReference type="RefSeq" id="WP_148814353.1">
    <property type="nucleotide sequence ID" value="NZ_CP043046.1"/>
</dbReference>
<protein>
    <submittedName>
        <fullName evidence="5">Nucleotide sugar aminotransferase</fullName>
    </submittedName>
</protein>
<organism evidence="5 6">
    <name type="scientific">Pigmentiphaga aceris</name>
    <dbReference type="NCBI Taxonomy" id="1940612"/>
    <lineage>
        <taxon>Bacteria</taxon>
        <taxon>Pseudomonadati</taxon>
        <taxon>Pseudomonadota</taxon>
        <taxon>Betaproteobacteria</taxon>
        <taxon>Burkholderiales</taxon>
        <taxon>Alcaligenaceae</taxon>
        <taxon>Pigmentiphaga</taxon>
    </lineage>
</organism>
<dbReference type="InterPro" id="IPR015421">
    <property type="entry name" value="PyrdxlP-dep_Trfase_major"/>
</dbReference>
<dbReference type="AlphaFoldDB" id="A0A5C0AYL3"/>
<proteinExistence type="inferred from homology"/>
<keyword evidence="3 4" id="KW-0663">Pyridoxal phosphate</keyword>
<dbReference type="PANTHER" id="PTHR30244">
    <property type="entry name" value="TRANSAMINASE"/>
    <property type="match status" value="1"/>
</dbReference>
<dbReference type="SUPFAM" id="SSF53383">
    <property type="entry name" value="PLP-dependent transferases"/>
    <property type="match status" value="1"/>
</dbReference>
<evidence type="ECO:0000313" key="6">
    <source>
        <dbReference type="Proteomes" id="UP000325161"/>
    </source>
</evidence>
<dbReference type="EMBL" id="CP043046">
    <property type="protein sequence ID" value="QEI05970.1"/>
    <property type="molecule type" value="Genomic_DNA"/>
</dbReference>
<evidence type="ECO:0000256" key="1">
    <source>
        <dbReference type="ARBA" id="ARBA00037999"/>
    </source>
</evidence>
<feature type="active site" description="Proton acceptor" evidence="2">
    <location>
        <position position="117"/>
    </location>
</feature>